<dbReference type="Pfam" id="PF23524">
    <property type="entry name" value="MGAT4A_C"/>
    <property type="match status" value="1"/>
</dbReference>
<evidence type="ECO:0000313" key="7">
    <source>
        <dbReference type="Proteomes" id="UP000288216"/>
    </source>
</evidence>
<dbReference type="InterPro" id="IPR006759">
    <property type="entry name" value="Glyco_transf_54"/>
</dbReference>
<dbReference type="EMBL" id="BFAA01022670">
    <property type="protein sequence ID" value="GCB81222.1"/>
    <property type="molecule type" value="Genomic_DNA"/>
</dbReference>
<keyword evidence="2" id="KW-0328">Glycosyltransferase</keyword>
<feature type="domain" description="MGAT4 conserved region" evidence="4">
    <location>
        <begin position="12"/>
        <end position="243"/>
    </location>
</feature>
<dbReference type="Proteomes" id="UP000288216">
    <property type="component" value="Unassembled WGS sequence"/>
</dbReference>
<dbReference type="OMA" id="HFPKLAW"/>
<evidence type="ECO:0008006" key="8">
    <source>
        <dbReference type="Google" id="ProtNLM"/>
    </source>
</evidence>
<dbReference type="PANTHER" id="PTHR12062:SF29">
    <property type="entry name" value="ALPHA-1,3-MANNOSYL-GLYCOPROTEIN 4-BETA-N-ACETYLGLUCOSAMINYLTRANSFERASE C"/>
    <property type="match status" value="1"/>
</dbReference>
<feature type="non-terminal residue" evidence="6">
    <location>
        <position position="1"/>
    </location>
</feature>
<dbReference type="GO" id="GO:0006487">
    <property type="term" value="P:protein N-linked glycosylation"/>
    <property type="evidence" value="ECO:0007669"/>
    <property type="project" value="TreeGrafter"/>
</dbReference>
<dbReference type="InterPro" id="IPR057279">
    <property type="entry name" value="MGAT4"/>
</dbReference>
<comment type="pathway">
    <text evidence="1">Protein modification; protein glycosylation.</text>
</comment>
<protein>
    <recommendedName>
        <fullName evidence="8">Alpha-1,3-mannosyl-glycoprotein 4-beta-N-acetylglucosaminyltransferase C</fullName>
    </recommendedName>
</protein>
<evidence type="ECO:0000259" key="4">
    <source>
        <dbReference type="Pfam" id="PF04666"/>
    </source>
</evidence>
<sequence length="394" mass="45317">SETCNFVLAPQEYLTIGISTVRRMRGNYLMDTIQSIFEKSSFRELEQMVVVIYLADFDVSWNLKTAADIKARFASHIDAGRLLIIQCPRHIYPTLEGLKRNYNDPMERVQFRSKQNVDYAFLVNFCSGLSDYYLMLEDDVLCAQNFLSSMQTFIDSAMGSSWTTLTFSKLGYIGKLYHSVDLPKLARFLLMFYDDMPCDWLLAHFHKVKTQPSEIRFRPSLFQHMGTYSSFIGSRNSLKDDEFEENVGGLPDNPPALLFTDIPVYNTHLPVMVYNFGAGQFWGKSPKEGNYFLIVFKHPVKVIKIYIWTGSPEHKRDILHSGVVQVGRDVVSENNNQNCKSYRELGAFNAGKFEMENVTTQNSEPIDCVRVVVSKDQVEWLIISKVNIWIEKGK</sequence>
<dbReference type="PANTHER" id="PTHR12062">
    <property type="entry name" value="N-ACETYLGLUCOSAMINYLTRANSFERASE VI"/>
    <property type="match status" value="1"/>
</dbReference>
<keyword evidence="7" id="KW-1185">Reference proteome</keyword>
<dbReference type="GO" id="GO:0008375">
    <property type="term" value="F:acetylglucosaminyltransferase activity"/>
    <property type="evidence" value="ECO:0007669"/>
    <property type="project" value="TreeGrafter"/>
</dbReference>
<dbReference type="AlphaFoldDB" id="A0A401Q774"/>
<evidence type="ECO:0000256" key="1">
    <source>
        <dbReference type="ARBA" id="ARBA00004922"/>
    </source>
</evidence>
<dbReference type="OrthoDB" id="2016523at2759"/>
<evidence type="ECO:0000259" key="5">
    <source>
        <dbReference type="Pfam" id="PF23524"/>
    </source>
</evidence>
<name>A0A401Q774_SCYTO</name>
<accession>A0A401Q774</accession>
<keyword evidence="3" id="KW-0808">Transferase</keyword>
<feature type="domain" description="MGAT4 A/B/C C-terminal" evidence="5">
    <location>
        <begin position="258"/>
        <end position="384"/>
    </location>
</feature>
<comment type="caution">
    <text evidence="6">The sequence shown here is derived from an EMBL/GenBank/DDBJ whole genome shotgun (WGS) entry which is preliminary data.</text>
</comment>
<gene>
    <name evidence="6" type="ORF">scyTo_0022474</name>
</gene>
<dbReference type="InterPro" id="IPR056576">
    <property type="entry name" value="MGAT4_A/B/C_C"/>
</dbReference>
<dbReference type="Pfam" id="PF04666">
    <property type="entry name" value="MGAT4_cons"/>
    <property type="match status" value="1"/>
</dbReference>
<evidence type="ECO:0000256" key="3">
    <source>
        <dbReference type="ARBA" id="ARBA00022679"/>
    </source>
</evidence>
<organism evidence="6 7">
    <name type="scientific">Scyliorhinus torazame</name>
    <name type="common">Cloudy catshark</name>
    <name type="synonym">Catulus torazame</name>
    <dbReference type="NCBI Taxonomy" id="75743"/>
    <lineage>
        <taxon>Eukaryota</taxon>
        <taxon>Metazoa</taxon>
        <taxon>Chordata</taxon>
        <taxon>Craniata</taxon>
        <taxon>Vertebrata</taxon>
        <taxon>Chondrichthyes</taxon>
        <taxon>Elasmobranchii</taxon>
        <taxon>Galeomorphii</taxon>
        <taxon>Galeoidea</taxon>
        <taxon>Carcharhiniformes</taxon>
        <taxon>Scyliorhinidae</taxon>
        <taxon>Scyliorhinus</taxon>
    </lineage>
</organism>
<proteinExistence type="predicted"/>
<reference evidence="6 7" key="1">
    <citation type="journal article" date="2018" name="Nat. Ecol. Evol.">
        <title>Shark genomes provide insights into elasmobranch evolution and the origin of vertebrates.</title>
        <authorList>
            <person name="Hara Y"/>
            <person name="Yamaguchi K"/>
            <person name="Onimaru K"/>
            <person name="Kadota M"/>
            <person name="Koyanagi M"/>
            <person name="Keeley SD"/>
            <person name="Tatsumi K"/>
            <person name="Tanaka K"/>
            <person name="Motone F"/>
            <person name="Kageyama Y"/>
            <person name="Nozu R"/>
            <person name="Adachi N"/>
            <person name="Nishimura O"/>
            <person name="Nakagawa R"/>
            <person name="Tanegashima C"/>
            <person name="Kiyatake I"/>
            <person name="Matsumoto R"/>
            <person name="Murakumo K"/>
            <person name="Nishida K"/>
            <person name="Terakita A"/>
            <person name="Kuratani S"/>
            <person name="Sato K"/>
            <person name="Hyodo S Kuraku.S."/>
        </authorList>
    </citation>
    <scope>NUCLEOTIDE SEQUENCE [LARGE SCALE GENOMIC DNA]</scope>
</reference>
<evidence type="ECO:0000256" key="2">
    <source>
        <dbReference type="ARBA" id="ARBA00022676"/>
    </source>
</evidence>
<evidence type="ECO:0000313" key="6">
    <source>
        <dbReference type="EMBL" id="GCB81222.1"/>
    </source>
</evidence>
<dbReference type="STRING" id="75743.A0A401Q774"/>